<comment type="caution">
    <text evidence="11">The sequence shown here is derived from an EMBL/GenBank/DDBJ whole genome shotgun (WGS) entry which is preliminary data.</text>
</comment>
<gene>
    <name evidence="9 11" type="primary">lnt</name>
    <name evidence="11" type="ORF">DNU06_00315</name>
</gene>
<comment type="pathway">
    <text evidence="9">Protein modification; lipoprotein biosynthesis (N-acyl transfer).</text>
</comment>
<evidence type="ECO:0000256" key="7">
    <source>
        <dbReference type="ARBA" id="ARBA00023136"/>
    </source>
</evidence>
<dbReference type="EC" id="2.3.1.269" evidence="9"/>
<dbReference type="Proteomes" id="UP000249248">
    <property type="component" value="Unassembled WGS sequence"/>
</dbReference>
<comment type="similarity">
    <text evidence="2 9">Belongs to the CN hydrolase family. Apolipoprotein N-acyltransferase subfamily.</text>
</comment>
<dbReference type="PANTHER" id="PTHR38686">
    <property type="entry name" value="APOLIPOPROTEIN N-ACYLTRANSFERASE"/>
    <property type="match status" value="1"/>
</dbReference>
<comment type="function">
    <text evidence="9">Catalyzes the phospholipid dependent N-acylation of the N-terminal cysteine of apolipoprotein, the last step in lipoprotein maturation.</text>
</comment>
<sequence>MQISYLKSILILCVAALFLGLSFPYSGSLFPLVFIAFTPIIWFNVEVNKALKGRGVKRFLGNYIYMVIFNVVATWWIKNASLEGALMAFFANAFLMTLPFVVFGFFNRILNLSKSLIGLVAVWLSFEHLDHIWDLSWPWLSLGNAFGNHPALIQWYSYTGVSGGTLWVLLVNILVYVLYVNIKEKKETVSIQSPLFLLGAIMLLLPITSSLWHFYRYEEKVNPVEVVIVQPNLNPWNSDFTGPGVKFTTPTSQQISDMLDLASTKITKNTALIVFPETAISSYMDEAALDNMGVIFKLKAYTKEKGIPILTGADTYGLFEKERPFPAVKKRNKWFENYNTALLISGDDKIQKYHKAKLVLGAEKLPFVDLFPFMAKLSVDLGGTNSILVGNTYPNLFYTKVLKTAPLICYESVYGEYVSEFVSMGADFLCVITNDGWWGDTPGYKQHLIFSQIRAIENRRSLVRSANTGISCFINQKGEIVEALDWDKKGAMVQSINKNDTITFFTQYGDIIGRVSAFLLIGIFIMAVSDYLKSKGKTLKGF</sequence>
<accession>A0A2W1NGU1</accession>
<feature type="domain" description="CN hydrolase" evidence="10">
    <location>
        <begin position="226"/>
        <end position="498"/>
    </location>
</feature>
<proteinExistence type="inferred from homology"/>
<name>A0A2W1NGU1_9FLAO</name>
<evidence type="ECO:0000259" key="10">
    <source>
        <dbReference type="PROSITE" id="PS50263"/>
    </source>
</evidence>
<dbReference type="Pfam" id="PF20154">
    <property type="entry name" value="LNT_N"/>
    <property type="match status" value="1"/>
</dbReference>
<keyword evidence="3 9" id="KW-1003">Cell membrane</keyword>
<keyword evidence="7 9" id="KW-0472">Membrane</keyword>
<evidence type="ECO:0000256" key="4">
    <source>
        <dbReference type="ARBA" id="ARBA00022679"/>
    </source>
</evidence>
<keyword evidence="4 9" id="KW-0808">Transferase</keyword>
<comment type="subcellular location">
    <subcellularLocation>
        <location evidence="1 9">Cell membrane</location>
        <topology evidence="1 9">Multi-pass membrane protein</topology>
    </subcellularLocation>
</comment>
<dbReference type="CDD" id="cd07571">
    <property type="entry name" value="ALP_N-acyl_transferase"/>
    <property type="match status" value="1"/>
</dbReference>
<dbReference type="RefSeq" id="WP_111061214.1">
    <property type="nucleotide sequence ID" value="NZ_JBHUCU010000007.1"/>
</dbReference>
<dbReference type="InterPro" id="IPR036526">
    <property type="entry name" value="C-N_Hydrolase_sf"/>
</dbReference>
<dbReference type="InterPro" id="IPR003010">
    <property type="entry name" value="C-N_Hydrolase"/>
</dbReference>
<evidence type="ECO:0000313" key="11">
    <source>
        <dbReference type="EMBL" id="PZE18313.1"/>
    </source>
</evidence>
<dbReference type="EMBL" id="QKSB01000001">
    <property type="protein sequence ID" value="PZE18313.1"/>
    <property type="molecule type" value="Genomic_DNA"/>
</dbReference>
<feature type="transmembrane region" description="Helical" evidence="9">
    <location>
        <begin position="5"/>
        <end position="23"/>
    </location>
</feature>
<evidence type="ECO:0000256" key="6">
    <source>
        <dbReference type="ARBA" id="ARBA00022989"/>
    </source>
</evidence>
<feature type="transmembrane region" description="Helical" evidence="9">
    <location>
        <begin position="29"/>
        <end position="47"/>
    </location>
</feature>
<dbReference type="PROSITE" id="PS50263">
    <property type="entry name" value="CN_HYDROLASE"/>
    <property type="match status" value="1"/>
</dbReference>
<comment type="catalytic activity">
    <reaction evidence="9">
        <text>N-terminal S-1,2-diacyl-sn-glyceryl-L-cysteinyl-[lipoprotein] + a glycerophospholipid = N-acyl-S-1,2-diacyl-sn-glyceryl-L-cysteinyl-[lipoprotein] + a 2-acyl-sn-glycero-3-phospholipid + H(+)</text>
        <dbReference type="Rhea" id="RHEA:48228"/>
        <dbReference type="Rhea" id="RHEA-COMP:14681"/>
        <dbReference type="Rhea" id="RHEA-COMP:14684"/>
        <dbReference type="ChEBI" id="CHEBI:15378"/>
        <dbReference type="ChEBI" id="CHEBI:136912"/>
        <dbReference type="ChEBI" id="CHEBI:140656"/>
        <dbReference type="ChEBI" id="CHEBI:140657"/>
        <dbReference type="ChEBI" id="CHEBI:140660"/>
        <dbReference type="EC" id="2.3.1.269"/>
    </reaction>
</comment>
<dbReference type="GO" id="GO:0042158">
    <property type="term" value="P:lipoprotein biosynthetic process"/>
    <property type="evidence" value="ECO:0007669"/>
    <property type="project" value="UniProtKB-UniRule"/>
</dbReference>
<dbReference type="InterPro" id="IPR004563">
    <property type="entry name" value="Apolipo_AcylTrfase"/>
</dbReference>
<evidence type="ECO:0000256" key="9">
    <source>
        <dbReference type="HAMAP-Rule" id="MF_01148"/>
    </source>
</evidence>
<reference evidence="11 12" key="1">
    <citation type="submission" date="2018-06" db="EMBL/GenBank/DDBJ databases">
        <title>The draft genome sequence of Crocinitomix sp. SM1701.</title>
        <authorList>
            <person name="Zhang X."/>
        </authorList>
    </citation>
    <scope>NUCLEOTIDE SEQUENCE [LARGE SCALE GENOMIC DNA]</scope>
    <source>
        <strain evidence="11 12">SM1701</strain>
    </source>
</reference>
<evidence type="ECO:0000256" key="5">
    <source>
        <dbReference type="ARBA" id="ARBA00022692"/>
    </source>
</evidence>
<feature type="transmembrane region" description="Helical" evidence="9">
    <location>
        <begin position="89"/>
        <end position="109"/>
    </location>
</feature>
<dbReference type="GO" id="GO:0016410">
    <property type="term" value="F:N-acyltransferase activity"/>
    <property type="evidence" value="ECO:0007669"/>
    <property type="project" value="UniProtKB-UniRule"/>
</dbReference>
<dbReference type="UniPathway" id="UPA00666"/>
<dbReference type="HAMAP" id="MF_01148">
    <property type="entry name" value="Lnt"/>
    <property type="match status" value="1"/>
</dbReference>
<dbReference type="OrthoDB" id="9804277at2"/>
<dbReference type="GO" id="GO:0005886">
    <property type="term" value="C:plasma membrane"/>
    <property type="evidence" value="ECO:0007669"/>
    <property type="project" value="UniProtKB-SubCell"/>
</dbReference>
<dbReference type="SUPFAM" id="SSF56317">
    <property type="entry name" value="Carbon-nitrogen hydrolase"/>
    <property type="match status" value="1"/>
</dbReference>
<protein>
    <recommendedName>
        <fullName evidence="9">Apolipoprotein N-acyltransferase</fullName>
        <shortName evidence="9">ALP N-acyltransferase</shortName>
        <ecNumber evidence="9">2.3.1.269</ecNumber>
    </recommendedName>
</protein>
<feature type="transmembrane region" description="Helical" evidence="9">
    <location>
        <begin position="511"/>
        <end position="532"/>
    </location>
</feature>
<keyword evidence="6 9" id="KW-1133">Transmembrane helix</keyword>
<evidence type="ECO:0000313" key="12">
    <source>
        <dbReference type="Proteomes" id="UP000249248"/>
    </source>
</evidence>
<organism evidence="11 12">
    <name type="scientific">Putridiphycobacter roseus</name>
    <dbReference type="NCBI Taxonomy" id="2219161"/>
    <lineage>
        <taxon>Bacteria</taxon>
        <taxon>Pseudomonadati</taxon>
        <taxon>Bacteroidota</taxon>
        <taxon>Flavobacteriia</taxon>
        <taxon>Flavobacteriales</taxon>
        <taxon>Crocinitomicaceae</taxon>
        <taxon>Putridiphycobacter</taxon>
    </lineage>
</organism>
<evidence type="ECO:0000256" key="8">
    <source>
        <dbReference type="ARBA" id="ARBA00023315"/>
    </source>
</evidence>
<dbReference type="AlphaFoldDB" id="A0A2W1NGU1"/>
<keyword evidence="11" id="KW-0449">Lipoprotein</keyword>
<evidence type="ECO:0000256" key="3">
    <source>
        <dbReference type="ARBA" id="ARBA00022475"/>
    </source>
</evidence>
<dbReference type="Gene3D" id="3.60.110.10">
    <property type="entry name" value="Carbon-nitrogen hydrolase"/>
    <property type="match status" value="1"/>
</dbReference>
<dbReference type="PANTHER" id="PTHR38686:SF1">
    <property type="entry name" value="APOLIPOPROTEIN N-ACYLTRANSFERASE"/>
    <property type="match status" value="1"/>
</dbReference>
<feature type="transmembrane region" description="Helical" evidence="9">
    <location>
        <begin position="153"/>
        <end position="182"/>
    </location>
</feature>
<feature type="transmembrane region" description="Helical" evidence="9">
    <location>
        <begin position="194"/>
        <end position="215"/>
    </location>
</feature>
<feature type="transmembrane region" description="Helical" evidence="9">
    <location>
        <begin position="59"/>
        <end position="77"/>
    </location>
</feature>
<dbReference type="NCBIfam" id="TIGR00546">
    <property type="entry name" value="lnt"/>
    <property type="match status" value="1"/>
</dbReference>
<dbReference type="Pfam" id="PF00795">
    <property type="entry name" value="CN_hydrolase"/>
    <property type="match status" value="1"/>
</dbReference>
<evidence type="ECO:0000256" key="2">
    <source>
        <dbReference type="ARBA" id="ARBA00010065"/>
    </source>
</evidence>
<dbReference type="InterPro" id="IPR045378">
    <property type="entry name" value="LNT_N"/>
</dbReference>
<keyword evidence="12" id="KW-1185">Reference proteome</keyword>
<keyword evidence="5 9" id="KW-0812">Transmembrane</keyword>
<keyword evidence="8 9" id="KW-0012">Acyltransferase</keyword>
<evidence type="ECO:0000256" key="1">
    <source>
        <dbReference type="ARBA" id="ARBA00004651"/>
    </source>
</evidence>